<proteinExistence type="inferred from homology"/>
<sequence>MDSSKSLEGTEECSSNESGWTMYIASPVNEYNHDDEVNDDDSIDKQEDGLHAEDVAGDTDSDDSMASDASSGPSHREDLCGNIRGSHCPGDFGHAGDKDNIKWFGKKHHQQEEKKPRDEQIKAAKDKPEHREIGAGRLKKK</sequence>
<evidence type="ECO:0000256" key="1">
    <source>
        <dbReference type="ARBA" id="ARBA00004496"/>
    </source>
</evidence>
<gene>
    <name evidence="8" type="ORF">OLEA9_A050767</name>
</gene>
<keyword evidence="2" id="KW-0963">Cytoplasm</keyword>
<dbReference type="PANTHER" id="PTHR33347">
    <property type="entry name" value="OSJNBA0091C07.3 PROTEIN"/>
    <property type="match status" value="1"/>
</dbReference>
<reference evidence="8 9" key="1">
    <citation type="submission" date="2019-12" db="EMBL/GenBank/DDBJ databases">
        <authorList>
            <person name="Alioto T."/>
            <person name="Alioto T."/>
            <person name="Gomez Garrido J."/>
        </authorList>
    </citation>
    <scope>NUCLEOTIDE SEQUENCE [LARGE SCALE GENOMIC DNA]</scope>
</reference>
<dbReference type="InterPro" id="IPR044670">
    <property type="entry name" value="SOFL"/>
</dbReference>
<dbReference type="Gramene" id="OE9A050767T1">
    <property type="protein sequence ID" value="OE9A050767C1"/>
    <property type="gene ID" value="OE9A050767"/>
</dbReference>
<feature type="compositionally biased region" description="Polar residues" evidence="7">
    <location>
        <begin position="1"/>
        <end position="19"/>
    </location>
</feature>
<keyword evidence="3" id="KW-0203">Cytokinin biosynthesis</keyword>
<dbReference type="GO" id="GO:0009736">
    <property type="term" value="P:cytokinin-activated signaling pathway"/>
    <property type="evidence" value="ECO:0007669"/>
    <property type="project" value="UniProtKB-KW"/>
</dbReference>
<name>A0A8S0RDA8_OLEEU</name>
<protein>
    <submittedName>
        <fullName evidence="8">Uncharacterized protein</fullName>
    </submittedName>
</protein>
<evidence type="ECO:0000256" key="2">
    <source>
        <dbReference type="ARBA" id="ARBA00022490"/>
    </source>
</evidence>
<dbReference type="GO" id="GO:0005737">
    <property type="term" value="C:cytoplasm"/>
    <property type="evidence" value="ECO:0007669"/>
    <property type="project" value="UniProtKB-SubCell"/>
</dbReference>
<evidence type="ECO:0000256" key="6">
    <source>
        <dbReference type="ARBA" id="ARBA00024199"/>
    </source>
</evidence>
<keyword evidence="5" id="KW-0539">Nucleus</keyword>
<dbReference type="OrthoDB" id="914208at2759"/>
<dbReference type="GO" id="GO:0009691">
    <property type="term" value="P:cytokinin biosynthetic process"/>
    <property type="evidence" value="ECO:0007669"/>
    <property type="project" value="UniProtKB-KW"/>
</dbReference>
<feature type="region of interest" description="Disordered" evidence="7">
    <location>
        <begin position="1"/>
        <end position="141"/>
    </location>
</feature>
<evidence type="ECO:0000313" key="8">
    <source>
        <dbReference type="EMBL" id="CAA2977464.1"/>
    </source>
</evidence>
<keyword evidence="9" id="KW-1185">Reference proteome</keyword>
<keyword evidence="4" id="KW-0932">Cytokinin signaling pathway</keyword>
<dbReference type="EMBL" id="CACTIH010003609">
    <property type="protein sequence ID" value="CAA2977464.1"/>
    <property type="molecule type" value="Genomic_DNA"/>
</dbReference>
<comment type="caution">
    <text evidence="8">The sequence shown here is derived from an EMBL/GenBank/DDBJ whole genome shotgun (WGS) entry which is preliminary data.</text>
</comment>
<organism evidence="8 9">
    <name type="scientific">Olea europaea subsp. europaea</name>
    <dbReference type="NCBI Taxonomy" id="158383"/>
    <lineage>
        <taxon>Eukaryota</taxon>
        <taxon>Viridiplantae</taxon>
        <taxon>Streptophyta</taxon>
        <taxon>Embryophyta</taxon>
        <taxon>Tracheophyta</taxon>
        <taxon>Spermatophyta</taxon>
        <taxon>Magnoliopsida</taxon>
        <taxon>eudicotyledons</taxon>
        <taxon>Gunneridae</taxon>
        <taxon>Pentapetalae</taxon>
        <taxon>asterids</taxon>
        <taxon>lamiids</taxon>
        <taxon>Lamiales</taxon>
        <taxon>Oleaceae</taxon>
        <taxon>Oleeae</taxon>
        <taxon>Olea</taxon>
    </lineage>
</organism>
<evidence type="ECO:0000256" key="4">
    <source>
        <dbReference type="ARBA" id="ARBA00022864"/>
    </source>
</evidence>
<feature type="compositionally biased region" description="Basic and acidic residues" evidence="7">
    <location>
        <begin position="110"/>
        <end position="134"/>
    </location>
</feature>
<evidence type="ECO:0000256" key="5">
    <source>
        <dbReference type="ARBA" id="ARBA00023242"/>
    </source>
</evidence>
<dbReference type="AlphaFoldDB" id="A0A8S0RDA8"/>
<feature type="compositionally biased region" description="Basic and acidic residues" evidence="7">
    <location>
        <begin position="43"/>
        <end position="54"/>
    </location>
</feature>
<dbReference type="PANTHER" id="PTHR33347:SF31">
    <property type="entry name" value="PROTEIN SOB FIVE-LIKE 1"/>
    <property type="match status" value="1"/>
</dbReference>
<evidence type="ECO:0000256" key="3">
    <source>
        <dbReference type="ARBA" id="ARBA00022712"/>
    </source>
</evidence>
<evidence type="ECO:0000313" key="9">
    <source>
        <dbReference type="Proteomes" id="UP000594638"/>
    </source>
</evidence>
<comment type="similarity">
    <text evidence="6">Belongs to the SOFL plant protein family.</text>
</comment>
<evidence type="ECO:0000256" key="7">
    <source>
        <dbReference type="SAM" id="MobiDB-lite"/>
    </source>
</evidence>
<accession>A0A8S0RDA8</accession>
<dbReference type="Proteomes" id="UP000594638">
    <property type="component" value="Unassembled WGS sequence"/>
</dbReference>
<feature type="compositionally biased region" description="Acidic residues" evidence="7">
    <location>
        <begin position="55"/>
        <end position="65"/>
    </location>
</feature>
<comment type="subcellular location">
    <subcellularLocation>
        <location evidence="1">Cytoplasm</location>
    </subcellularLocation>
</comment>